<dbReference type="Proteomes" id="UP000499080">
    <property type="component" value="Unassembled WGS sequence"/>
</dbReference>
<feature type="compositionally biased region" description="Basic and acidic residues" evidence="1">
    <location>
        <begin position="14"/>
        <end position="25"/>
    </location>
</feature>
<dbReference type="EMBL" id="BGPR01091551">
    <property type="protein sequence ID" value="GBM23786.1"/>
    <property type="molecule type" value="Genomic_DNA"/>
</dbReference>
<dbReference type="EMBL" id="BGPR01091564">
    <property type="protein sequence ID" value="GBM23846.1"/>
    <property type="molecule type" value="Genomic_DNA"/>
</dbReference>
<keyword evidence="6" id="KW-1185">Reference proteome</keyword>
<feature type="compositionally biased region" description="Basic and acidic residues" evidence="1">
    <location>
        <begin position="100"/>
        <end position="111"/>
    </location>
</feature>
<feature type="compositionally biased region" description="Polar residues" evidence="1">
    <location>
        <begin position="44"/>
        <end position="64"/>
    </location>
</feature>
<dbReference type="EMBL" id="BGPR01091556">
    <property type="protein sequence ID" value="GBM23803.1"/>
    <property type="molecule type" value="Genomic_DNA"/>
</dbReference>
<feature type="region of interest" description="Disordered" evidence="1">
    <location>
        <begin position="100"/>
        <end position="120"/>
    </location>
</feature>
<evidence type="ECO:0000313" key="6">
    <source>
        <dbReference type="Proteomes" id="UP000499080"/>
    </source>
</evidence>
<dbReference type="AlphaFoldDB" id="A0A4Y2E4T0"/>
<evidence type="ECO:0000313" key="5">
    <source>
        <dbReference type="EMBL" id="GBM24150.1"/>
    </source>
</evidence>
<proteinExistence type="predicted"/>
<protein>
    <submittedName>
        <fullName evidence="5">Uncharacterized protein</fullName>
    </submittedName>
</protein>
<evidence type="ECO:0000313" key="2">
    <source>
        <dbReference type="EMBL" id="GBM23786.1"/>
    </source>
</evidence>
<evidence type="ECO:0000313" key="3">
    <source>
        <dbReference type="EMBL" id="GBM23803.1"/>
    </source>
</evidence>
<dbReference type="EMBL" id="BGPR01091637">
    <property type="protein sequence ID" value="GBM24150.1"/>
    <property type="molecule type" value="Genomic_DNA"/>
</dbReference>
<comment type="caution">
    <text evidence="5">The sequence shown here is derived from an EMBL/GenBank/DDBJ whole genome shotgun (WGS) entry which is preliminary data.</text>
</comment>
<reference evidence="5 6" key="1">
    <citation type="journal article" date="2019" name="Sci. Rep.">
        <title>Orb-weaving spider Araneus ventricosus genome elucidates the spidroin gene catalogue.</title>
        <authorList>
            <person name="Kono N."/>
            <person name="Nakamura H."/>
            <person name="Ohtoshi R."/>
            <person name="Moran D.A.P."/>
            <person name="Shinohara A."/>
            <person name="Yoshida Y."/>
            <person name="Fujiwara M."/>
            <person name="Mori M."/>
            <person name="Tomita M."/>
            <person name="Arakawa K."/>
        </authorList>
    </citation>
    <scope>NUCLEOTIDE SEQUENCE [LARGE SCALE GENOMIC DNA]</scope>
</reference>
<gene>
    <name evidence="2" type="ORF">AVEN_113014_1</name>
    <name evidence="4" type="ORF">AVEN_11694_1</name>
    <name evidence="3" type="ORF">AVEN_163902_1</name>
    <name evidence="5" type="ORF">AVEN_167553_1</name>
</gene>
<feature type="region of interest" description="Disordered" evidence="1">
    <location>
        <begin position="1"/>
        <end position="86"/>
    </location>
</feature>
<name>A0A4Y2E4T0_ARAVE</name>
<feature type="compositionally biased region" description="Polar residues" evidence="1">
    <location>
        <begin position="73"/>
        <end position="86"/>
    </location>
</feature>
<organism evidence="5 6">
    <name type="scientific">Araneus ventricosus</name>
    <name type="common">Orbweaver spider</name>
    <name type="synonym">Epeira ventricosa</name>
    <dbReference type="NCBI Taxonomy" id="182803"/>
    <lineage>
        <taxon>Eukaryota</taxon>
        <taxon>Metazoa</taxon>
        <taxon>Ecdysozoa</taxon>
        <taxon>Arthropoda</taxon>
        <taxon>Chelicerata</taxon>
        <taxon>Arachnida</taxon>
        <taxon>Araneae</taxon>
        <taxon>Araneomorphae</taxon>
        <taxon>Entelegynae</taxon>
        <taxon>Araneoidea</taxon>
        <taxon>Araneidae</taxon>
        <taxon>Araneus</taxon>
    </lineage>
</organism>
<evidence type="ECO:0000313" key="4">
    <source>
        <dbReference type="EMBL" id="GBM23846.1"/>
    </source>
</evidence>
<accession>A0A4Y2E4T0</accession>
<sequence length="120" mass="13204">MRSPQYTDHHLHRNSSDRKKTPPKDKSKKPKTKSGRAFMAAPSKPQTAHNGSLRSLTASISPFTSKRELPTAPISSSAREPHSLHTSTPVAFQHLWLGRPDGRLGSQERLKIQTSALTSG</sequence>
<evidence type="ECO:0000256" key="1">
    <source>
        <dbReference type="SAM" id="MobiDB-lite"/>
    </source>
</evidence>